<dbReference type="InterPro" id="IPR000719">
    <property type="entry name" value="Prot_kinase_dom"/>
</dbReference>
<feature type="region of interest" description="Disordered" evidence="3">
    <location>
        <begin position="1085"/>
        <end position="1140"/>
    </location>
</feature>
<proteinExistence type="predicted"/>
<evidence type="ECO:0000313" key="5">
    <source>
        <dbReference type="EMBL" id="KAF7369138.1"/>
    </source>
</evidence>
<keyword evidence="1" id="KW-0547">Nucleotide-binding</keyword>
<evidence type="ECO:0000256" key="1">
    <source>
        <dbReference type="ARBA" id="ARBA00022741"/>
    </source>
</evidence>
<dbReference type="InterPro" id="IPR001245">
    <property type="entry name" value="Ser-Thr/Tyr_kinase_cat_dom"/>
</dbReference>
<accession>A0A8H6YXZ6</accession>
<evidence type="ECO:0000259" key="4">
    <source>
        <dbReference type="PROSITE" id="PS50011"/>
    </source>
</evidence>
<dbReference type="Pfam" id="PF07714">
    <property type="entry name" value="PK_Tyr_Ser-Thr"/>
    <property type="match status" value="1"/>
</dbReference>
<evidence type="ECO:0000256" key="3">
    <source>
        <dbReference type="SAM" id="MobiDB-lite"/>
    </source>
</evidence>
<keyword evidence="2" id="KW-0067">ATP-binding</keyword>
<protein>
    <submittedName>
        <fullName evidence="5">Protein kinase domain-containing protein</fullName>
    </submittedName>
</protein>
<dbReference type="SMART" id="SM00220">
    <property type="entry name" value="S_TKc"/>
    <property type="match status" value="1"/>
</dbReference>
<dbReference type="InterPro" id="IPR008271">
    <property type="entry name" value="Ser/Thr_kinase_AS"/>
</dbReference>
<dbReference type="GO" id="GO:0004674">
    <property type="term" value="F:protein serine/threonine kinase activity"/>
    <property type="evidence" value="ECO:0007669"/>
    <property type="project" value="TreeGrafter"/>
</dbReference>
<dbReference type="EMBL" id="JACAZI010000002">
    <property type="protein sequence ID" value="KAF7369138.1"/>
    <property type="molecule type" value="Genomic_DNA"/>
</dbReference>
<keyword evidence="5" id="KW-0808">Transferase</keyword>
<organism evidence="5 6">
    <name type="scientific">Mycena venus</name>
    <dbReference type="NCBI Taxonomy" id="2733690"/>
    <lineage>
        <taxon>Eukaryota</taxon>
        <taxon>Fungi</taxon>
        <taxon>Dikarya</taxon>
        <taxon>Basidiomycota</taxon>
        <taxon>Agaricomycotina</taxon>
        <taxon>Agaricomycetes</taxon>
        <taxon>Agaricomycetidae</taxon>
        <taxon>Agaricales</taxon>
        <taxon>Marasmiineae</taxon>
        <taxon>Mycenaceae</taxon>
        <taxon>Mycena</taxon>
    </lineage>
</organism>
<keyword evidence="5" id="KW-0418">Kinase</keyword>
<dbReference type="PANTHER" id="PTHR44329:SF298">
    <property type="entry name" value="MIXED LINEAGE KINASE DOMAIN-LIKE PROTEIN"/>
    <property type="match status" value="1"/>
</dbReference>
<feature type="domain" description="Protein kinase" evidence="4">
    <location>
        <begin position="604"/>
        <end position="869"/>
    </location>
</feature>
<dbReference type="PROSITE" id="PS50011">
    <property type="entry name" value="PROTEIN_KINASE_DOM"/>
    <property type="match status" value="1"/>
</dbReference>
<dbReference type="OrthoDB" id="2995351at2759"/>
<dbReference type="InterPro" id="IPR051681">
    <property type="entry name" value="Ser/Thr_Kinases-Pseudokinases"/>
</dbReference>
<keyword evidence="6" id="KW-1185">Reference proteome</keyword>
<feature type="compositionally biased region" description="Low complexity" evidence="3">
    <location>
        <begin position="1085"/>
        <end position="1101"/>
    </location>
</feature>
<sequence>MPPSIPSIQIGRLSRDDLIKIPDAYSRYANFKYRLWFTWYIWHNAMRGRRRPPWLSIVCGVNATRAGDLWLWQDTDEEWIREFTEELSLDSFRPVPEMPLDCWDDACRAIEARQFRNQLASPLSHLAPNTRFRLIAWLLVAGPLQKNKILQDNCFPSIDHQIYDWAEFISLDGDAETCDTCRVSHLLPVWMETMLPVYLLDDLRAIAWYPECNCFDKQLTTSACSEHCQVLEIPLGKDSSVLHALYELVVPAWLLLHWVAFRTVNHRTDLLPAFLDILHGPDRDLFTWDGVDDSELCFVLAENNRRLHLYPEDWSTYMVEIPLETWAQIRKMTWTEDRPRRGSDDMRIRLAAVFLRYSSTPMAFRQILAPLNISFDYFPFATMARVVDTNYRERPSLANFESEEFWVTQNLEDWLSARTEVLCHAVWHNSPSRSSVLERVDVMDLLLNTLPQSLTVYTYSLILQWPDRDRGLNELLEFGDNWVSGFLETLKHYSFNVEVLLGLVKQSVKNSPINHTISTDVYEHMKRDISAVVAKLVLLLRNPQSYKKFLACRVTDAQRLLDLLQDLLDLDSFSVVKPLLLKALLRLSRVSGLHPRCFPLPELQKIGQQVAAGGFGDIWKGFIRGQSVSVKIMRIFEDSDVHTVLKEFGREAIIWRQLYHPNLLPFFGLYYLENRLCLVSPWMENGNVMEFLTNKNPSSKGRLSLILDVALGLKYLHENNIIHGDLKGPNILVTPSRRACIADFGVSSIANAITVRFTHSTITNARRGTTRYQAPELLCGESENHFGSDVYAFACVCYEIMAGNVPFHDLSNDATVMFKVLGGKRPPRPMACSGTTALDTLWSLMQRCWERKTRMRPSTSQIVDRLAGLSMRVKTTASNTDWDDKFTSKFRHSLQAEFLLPSVTQIERMIFGDEVVEDRVFSKGGRAQQPSKPSAETLSAKLMALTTPPRSVYSPKTTSIQAMEKWLADPAPVSPNFAASIENTYRVFEALVREPRNCAVFTKIPPIEFITIGILVHRHKARLSFEELARAVAAMRADVRRQHEDIRNNGTVYKTMNAFIDEYEGPSLGRREVCARDAVGSVARSGSISTSASTKTASSEGKAPRVSIGSGDDSDEWDFGDDEPAEEGNEAGAAGDAHSDGDAALAEFDAVLV</sequence>
<dbReference type="Proteomes" id="UP000620124">
    <property type="component" value="Unassembled WGS sequence"/>
</dbReference>
<dbReference type="AlphaFoldDB" id="A0A8H6YXZ6"/>
<gene>
    <name evidence="5" type="ORF">MVEN_00241000</name>
</gene>
<dbReference type="Gene3D" id="1.10.510.10">
    <property type="entry name" value="Transferase(Phosphotransferase) domain 1"/>
    <property type="match status" value="1"/>
</dbReference>
<dbReference type="InterPro" id="IPR011009">
    <property type="entry name" value="Kinase-like_dom_sf"/>
</dbReference>
<evidence type="ECO:0000256" key="2">
    <source>
        <dbReference type="ARBA" id="ARBA00022840"/>
    </source>
</evidence>
<comment type="caution">
    <text evidence="5">The sequence shown here is derived from an EMBL/GenBank/DDBJ whole genome shotgun (WGS) entry which is preliminary data.</text>
</comment>
<dbReference type="GO" id="GO:0005524">
    <property type="term" value="F:ATP binding"/>
    <property type="evidence" value="ECO:0007669"/>
    <property type="project" value="UniProtKB-KW"/>
</dbReference>
<dbReference type="PROSITE" id="PS00108">
    <property type="entry name" value="PROTEIN_KINASE_ST"/>
    <property type="match status" value="1"/>
</dbReference>
<feature type="compositionally biased region" description="Low complexity" evidence="3">
    <location>
        <begin position="1130"/>
        <end position="1140"/>
    </location>
</feature>
<name>A0A8H6YXZ6_9AGAR</name>
<dbReference type="PANTHER" id="PTHR44329">
    <property type="entry name" value="SERINE/THREONINE-PROTEIN KINASE TNNI3K-RELATED"/>
    <property type="match status" value="1"/>
</dbReference>
<dbReference type="SUPFAM" id="SSF56112">
    <property type="entry name" value="Protein kinase-like (PK-like)"/>
    <property type="match status" value="1"/>
</dbReference>
<reference evidence="5" key="1">
    <citation type="submission" date="2020-05" db="EMBL/GenBank/DDBJ databases">
        <title>Mycena genomes resolve the evolution of fungal bioluminescence.</title>
        <authorList>
            <person name="Tsai I.J."/>
        </authorList>
    </citation>
    <scope>NUCLEOTIDE SEQUENCE</scope>
    <source>
        <strain evidence="5">CCC161011</strain>
    </source>
</reference>
<evidence type="ECO:0000313" key="6">
    <source>
        <dbReference type="Proteomes" id="UP000620124"/>
    </source>
</evidence>
<feature type="compositionally biased region" description="Acidic residues" evidence="3">
    <location>
        <begin position="1112"/>
        <end position="1129"/>
    </location>
</feature>